<dbReference type="EnsemblPlants" id="OMERI07G00130.1">
    <property type="protein sequence ID" value="OMERI07G00130.1"/>
    <property type="gene ID" value="OMERI07G00130"/>
</dbReference>
<dbReference type="Gramene" id="OMERI07G00130.1">
    <property type="protein sequence ID" value="OMERI07G00130.1"/>
    <property type="gene ID" value="OMERI07G00130"/>
</dbReference>
<sequence>MRSLRRGAASLLHGLAPCRKIQYNEATGLFSQLRDCAYFMTEFYINLVLSGGLELKLLRPGNTMAPALVGYQRYATKIAGEPPCKLTGDHKLVKTSDDDERMMKNSNLTEEALKVRHEEWMNKFNREYKDEAEKAYRFEMFKSTVRFAEKFNAEQVKEHGYCKSILGTTQFADLTLEEFGHWVDGRRDTFGPPKVTKFD</sequence>
<dbReference type="SUPFAM" id="SSF54001">
    <property type="entry name" value="Cysteine proteinases"/>
    <property type="match status" value="1"/>
</dbReference>
<name>A0A0E0E6T6_9ORYZ</name>
<dbReference type="AlphaFoldDB" id="A0A0E0E6T6"/>
<proteinExistence type="predicted"/>
<keyword evidence="3" id="KW-1185">Reference proteome</keyword>
<dbReference type="InterPro" id="IPR038765">
    <property type="entry name" value="Papain-like_cys_pep_sf"/>
</dbReference>
<dbReference type="InterPro" id="IPR013201">
    <property type="entry name" value="Prot_inhib_I29"/>
</dbReference>
<evidence type="ECO:0000313" key="3">
    <source>
        <dbReference type="Proteomes" id="UP000008021"/>
    </source>
</evidence>
<reference evidence="2" key="2">
    <citation type="submission" date="2018-05" db="EMBL/GenBank/DDBJ databases">
        <title>OmerRS3 (Oryza meridionalis Reference Sequence Version 3).</title>
        <authorList>
            <person name="Zhang J."/>
            <person name="Kudrna D."/>
            <person name="Lee S."/>
            <person name="Talag J."/>
            <person name="Welchert J."/>
            <person name="Wing R.A."/>
        </authorList>
    </citation>
    <scope>NUCLEOTIDE SEQUENCE [LARGE SCALE GENOMIC DNA]</scope>
    <source>
        <strain evidence="2">cv. OR44</strain>
    </source>
</reference>
<dbReference type="Gene3D" id="1.10.287.2250">
    <property type="match status" value="1"/>
</dbReference>
<dbReference type="SMART" id="SM00848">
    <property type="entry name" value="Inhibitor_I29"/>
    <property type="match status" value="1"/>
</dbReference>
<reference evidence="2" key="1">
    <citation type="submission" date="2015-04" db="UniProtKB">
        <authorList>
            <consortium name="EnsemblPlants"/>
        </authorList>
    </citation>
    <scope>IDENTIFICATION</scope>
</reference>
<dbReference type="Pfam" id="PF08246">
    <property type="entry name" value="Inhibitor_I29"/>
    <property type="match status" value="1"/>
</dbReference>
<evidence type="ECO:0000259" key="1">
    <source>
        <dbReference type="SMART" id="SM00848"/>
    </source>
</evidence>
<accession>A0A0E0E6T6</accession>
<dbReference type="Proteomes" id="UP000008021">
    <property type="component" value="Chromosome 7"/>
</dbReference>
<evidence type="ECO:0000313" key="2">
    <source>
        <dbReference type="EnsemblPlants" id="OMERI07G00130.1"/>
    </source>
</evidence>
<feature type="domain" description="Cathepsin propeptide inhibitor" evidence="1">
    <location>
        <begin position="117"/>
        <end position="179"/>
    </location>
</feature>
<organism evidence="2">
    <name type="scientific">Oryza meridionalis</name>
    <dbReference type="NCBI Taxonomy" id="40149"/>
    <lineage>
        <taxon>Eukaryota</taxon>
        <taxon>Viridiplantae</taxon>
        <taxon>Streptophyta</taxon>
        <taxon>Embryophyta</taxon>
        <taxon>Tracheophyta</taxon>
        <taxon>Spermatophyta</taxon>
        <taxon>Magnoliopsida</taxon>
        <taxon>Liliopsida</taxon>
        <taxon>Poales</taxon>
        <taxon>Poaceae</taxon>
        <taxon>BOP clade</taxon>
        <taxon>Oryzoideae</taxon>
        <taxon>Oryzeae</taxon>
        <taxon>Oryzinae</taxon>
        <taxon>Oryza</taxon>
    </lineage>
</organism>
<protein>
    <recommendedName>
        <fullName evidence="1">Cathepsin propeptide inhibitor domain-containing protein</fullName>
    </recommendedName>
</protein>